<comment type="similarity">
    <text evidence="6">Belongs to the protein kinase superfamily.</text>
</comment>
<evidence type="ECO:0000313" key="9">
    <source>
        <dbReference type="Proteomes" id="UP000636709"/>
    </source>
</evidence>
<dbReference type="PANTHER" id="PTHR45707">
    <property type="entry name" value="C2 CALCIUM/LIPID-BINDING PLANT PHOSPHORIBOSYLTRANSFERASE FAMILY PROTEIN"/>
    <property type="match status" value="1"/>
</dbReference>
<dbReference type="InterPro" id="IPR011009">
    <property type="entry name" value="Kinase-like_dom_sf"/>
</dbReference>
<gene>
    <name evidence="8" type="ORF">HU200_013186</name>
</gene>
<dbReference type="PROSITE" id="PS50011">
    <property type="entry name" value="PROTEIN_KINASE_DOM"/>
    <property type="match status" value="1"/>
</dbReference>
<dbReference type="GO" id="GO:0005524">
    <property type="term" value="F:ATP binding"/>
    <property type="evidence" value="ECO:0007669"/>
    <property type="project" value="UniProtKB-UniRule"/>
</dbReference>
<keyword evidence="3" id="KW-0418">Kinase</keyword>
<dbReference type="PROSITE" id="PS00108">
    <property type="entry name" value="PROTEIN_KINASE_ST"/>
    <property type="match status" value="1"/>
</dbReference>
<dbReference type="OrthoDB" id="601334at2759"/>
<evidence type="ECO:0000256" key="6">
    <source>
        <dbReference type="RuleBase" id="RU000304"/>
    </source>
</evidence>
<dbReference type="EMBL" id="JACEFO010001135">
    <property type="protein sequence ID" value="KAF8747777.1"/>
    <property type="molecule type" value="Genomic_DNA"/>
</dbReference>
<protein>
    <recommendedName>
        <fullName evidence="7">Protein kinase domain-containing protein</fullName>
    </recommendedName>
</protein>
<dbReference type="InterPro" id="IPR000719">
    <property type="entry name" value="Prot_kinase_dom"/>
</dbReference>
<feature type="domain" description="Protein kinase" evidence="7">
    <location>
        <begin position="35"/>
        <end position="305"/>
    </location>
</feature>
<dbReference type="Gene3D" id="1.10.510.10">
    <property type="entry name" value="Transferase(Phosphotransferase) domain 1"/>
    <property type="match status" value="1"/>
</dbReference>
<dbReference type="SMART" id="SM00220">
    <property type="entry name" value="S_TKc"/>
    <property type="match status" value="1"/>
</dbReference>
<keyword evidence="9" id="KW-1185">Reference proteome</keyword>
<dbReference type="AlphaFoldDB" id="A0A835FEP6"/>
<dbReference type="PANTHER" id="PTHR45707:SF43">
    <property type="entry name" value="PROTEIN KINASE DOMAIN-CONTAINING PROTEIN"/>
    <property type="match status" value="1"/>
</dbReference>
<sequence>MSDQTSEVEDLERVLIDECAEPIKISYAAIRHITKNFAQVIGDGGFGVVYLGGLRNGMVAVKKLYSWKDFDNKLFLGEVACLKKAKHKNIARFLAYCVNMQCEVMEVEGKLRIVEEQQRLLCFEYVPNGSLKYYLEGKTHGYEWDVHYQIITGIFQGLQHLHQKRIYHLDLKPSNVLLGAHMEPKITDFGVSRCIDDGEQSVMVTKNIFGTPGYLAPELIDKKQISAQADIFSLGIIMINILTGRNGGNVENWQENIEADCSQKKICIELAQICIDSNPCNRPTINEIIQKLNETETMILKNPTVSREPRNDPESSLYQVSLFKPSCNHVIFYLKKMA</sequence>
<dbReference type="PROSITE" id="PS00107">
    <property type="entry name" value="PROTEIN_KINASE_ATP"/>
    <property type="match status" value="1"/>
</dbReference>
<dbReference type="SUPFAM" id="SSF56112">
    <property type="entry name" value="Protein kinase-like (PK-like)"/>
    <property type="match status" value="1"/>
</dbReference>
<dbReference type="Pfam" id="PF00069">
    <property type="entry name" value="Pkinase"/>
    <property type="match status" value="1"/>
</dbReference>
<comment type="caution">
    <text evidence="8">The sequence shown here is derived from an EMBL/GenBank/DDBJ whole genome shotgun (WGS) entry which is preliminary data.</text>
</comment>
<dbReference type="InterPro" id="IPR008271">
    <property type="entry name" value="Ser/Thr_kinase_AS"/>
</dbReference>
<dbReference type="GO" id="GO:0004674">
    <property type="term" value="F:protein serine/threonine kinase activity"/>
    <property type="evidence" value="ECO:0007669"/>
    <property type="project" value="UniProtKB-KW"/>
</dbReference>
<organism evidence="8 9">
    <name type="scientific">Digitaria exilis</name>
    <dbReference type="NCBI Taxonomy" id="1010633"/>
    <lineage>
        <taxon>Eukaryota</taxon>
        <taxon>Viridiplantae</taxon>
        <taxon>Streptophyta</taxon>
        <taxon>Embryophyta</taxon>
        <taxon>Tracheophyta</taxon>
        <taxon>Spermatophyta</taxon>
        <taxon>Magnoliopsida</taxon>
        <taxon>Liliopsida</taxon>
        <taxon>Poales</taxon>
        <taxon>Poaceae</taxon>
        <taxon>PACMAD clade</taxon>
        <taxon>Panicoideae</taxon>
        <taxon>Panicodae</taxon>
        <taxon>Paniceae</taxon>
        <taxon>Anthephorinae</taxon>
        <taxon>Digitaria</taxon>
    </lineage>
</organism>
<reference evidence="8" key="1">
    <citation type="submission" date="2020-07" db="EMBL/GenBank/DDBJ databases">
        <title>Genome sequence and genetic diversity analysis of an under-domesticated orphan crop, white fonio (Digitaria exilis).</title>
        <authorList>
            <person name="Bennetzen J.L."/>
            <person name="Chen S."/>
            <person name="Ma X."/>
            <person name="Wang X."/>
            <person name="Yssel A.E.J."/>
            <person name="Chaluvadi S.R."/>
            <person name="Johnson M."/>
            <person name="Gangashetty P."/>
            <person name="Hamidou F."/>
            <person name="Sanogo M.D."/>
            <person name="Zwaenepoel A."/>
            <person name="Wallace J."/>
            <person name="Van De Peer Y."/>
            <person name="Van Deynze A."/>
        </authorList>
    </citation>
    <scope>NUCLEOTIDE SEQUENCE</scope>
    <source>
        <tissue evidence="8">Leaves</tissue>
    </source>
</reference>
<evidence type="ECO:0000313" key="8">
    <source>
        <dbReference type="EMBL" id="KAF8747777.1"/>
    </source>
</evidence>
<name>A0A835FEP6_9POAL</name>
<accession>A0A835FEP6</accession>
<keyword evidence="1" id="KW-0808">Transferase</keyword>
<keyword evidence="2 5" id="KW-0547">Nucleotide-binding</keyword>
<evidence type="ECO:0000256" key="2">
    <source>
        <dbReference type="ARBA" id="ARBA00022741"/>
    </source>
</evidence>
<evidence type="ECO:0000256" key="5">
    <source>
        <dbReference type="PROSITE-ProRule" id="PRU10141"/>
    </source>
</evidence>
<keyword evidence="6" id="KW-0723">Serine/threonine-protein kinase</keyword>
<dbReference type="InterPro" id="IPR017441">
    <property type="entry name" value="Protein_kinase_ATP_BS"/>
</dbReference>
<evidence type="ECO:0000256" key="1">
    <source>
        <dbReference type="ARBA" id="ARBA00022679"/>
    </source>
</evidence>
<evidence type="ECO:0000256" key="4">
    <source>
        <dbReference type="ARBA" id="ARBA00022840"/>
    </source>
</evidence>
<keyword evidence="4 5" id="KW-0067">ATP-binding</keyword>
<proteinExistence type="inferred from homology"/>
<feature type="binding site" evidence="5">
    <location>
        <position position="63"/>
    </location>
    <ligand>
        <name>ATP</name>
        <dbReference type="ChEBI" id="CHEBI:30616"/>
    </ligand>
</feature>
<dbReference type="Proteomes" id="UP000636709">
    <property type="component" value="Unassembled WGS sequence"/>
</dbReference>
<evidence type="ECO:0000256" key="3">
    <source>
        <dbReference type="ARBA" id="ARBA00022777"/>
    </source>
</evidence>
<evidence type="ECO:0000259" key="7">
    <source>
        <dbReference type="PROSITE" id="PS50011"/>
    </source>
</evidence>